<evidence type="ECO:0000256" key="2">
    <source>
        <dbReference type="SAM" id="SignalP"/>
    </source>
</evidence>
<dbReference type="AlphaFoldDB" id="F8CM17"/>
<gene>
    <name evidence="3" type="ordered locus">LILAB_04310</name>
</gene>
<evidence type="ECO:0000313" key="3">
    <source>
        <dbReference type="EMBL" id="AEI62785.1"/>
    </source>
</evidence>
<evidence type="ECO:0000313" key="4">
    <source>
        <dbReference type="Proteomes" id="UP000000488"/>
    </source>
</evidence>
<reference evidence="3 4" key="1">
    <citation type="journal article" date="2011" name="J. Bacteriol.">
        <title>Genome sequence of the halotolerant marine bacterium Myxococcus fulvus HW-1.</title>
        <authorList>
            <person name="Li Z.F."/>
            <person name="Li X."/>
            <person name="Liu H."/>
            <person name="Liu X."/>
            <person name="Han K."/>
            <person name="Wu Z.H."/>
            <person name="Hu W."/>
            <person name="Li F.F."/>
            <person name="Li Y.Z."/>
        </authorList>
    </citation>
    <scope>NUCLEOTIDE SEQUENCE [LARGE SCALE GENOMIC DNA]</scope>
    <source>
        <strain evidence="4">ATCC BAA-855 / HW-1</strain>
    </source>
</reference>
<sequence length="218" mass="22958">MMKTFEARLRLGCGLLLVAGAAGCQVEFPDDVPYTCTETADCGGDGYVCTALPDDGPRYCCLPDPAEVCNNVDDDCDGLVDDLDTPCYTGPEGSRDVGLCQAGESVCTQDNSTACVGQVLPALESCNGLDDDCDGAADEDFDLQTDPGHCGACNNDCTFLQDCVNGVCERRQERDCANGEDDDGDGFSDCRDPEDCNDQPCTRPDGAAGTCRSNSLCE</sequence>
<keyword evidence="3" id="KW-0449">Lipoprotein</keyword>
<name>F8CM17_MYXFH</name>
<feature type="chain" id="PRO_5003368364" evidence="2">
    <location>
        <begin position="25"/>
        <end position="218"/>
    </location>
</feature>
<dbReference type="HOGENOM" id="CLU_1265808_0_0_7"/>
<keyword evidence="2" id="KW-0732">Signal</keyword>
<accession>F8CM17</accession>
<dbReference type="EMBL" id="CP002830">
    <property type="protein sequence ID" value="AEI62785.1"/>
    <property type="molecule type" value="Genomic_DNA"/>
</dbReference>
<evidence type="ECO:0000256" key="1">
    <source>
        <dbReference type="SAM" id="MobiDB-lite"/>
    </source>
</evidence>
<protein>
    <submittedName>
        <fullName evidence="3">Putative lipoprotein</fullName>
    </submittedName>
</protein>
<proteinExistence type="predicted"/>
<feature type="region of interest" description="Disordered" evidence="1">
    <location>
        <begin position="175"/>
        <end position="197"/>
    </location>
</feature>
<feature type="signal peptide" evidence="2">
    <location>
        <begin position="1"/>
        <end position="24"/>
    </location>
</feature>
<dbReference type="KEGG" id="mfu:LILAB_04310"/>
<organism evidence="3 4">
    <name type="scientific">Myxococcus fulvus (strain ATCC BAA-855 / HW-1)</name>
    <dbReference type="NCBI Taxonomy" id="483219"/>
    <lineage>
        <taxon>Bacteria</taxon>
        <taxon>Pseudomonadati</taxon>
        <taxon>Myxococcota</taxon>
        <taxon>Myxococcia</taxon>
        <taxon>Myxococcales</taxon>
        <taxon>Cystobacterineae</taxon>
        <taxon>Myxococcaceae</taxon>
        <taxon>Myxococcus</taxon>
    </lineage>
</organism>
<dbReference type="Proteomes" id="UP000000488">
    <property type="component" value="Chromosome"/>
</dbReference>
<dbReference type="STRING" id="483219.LILAB_04310"/>
<dbReference type="PROSITE" id="PS51257">
    <property type="entry name" value="PROKAR_LIPOPROTEIN"/>
    <property type="match status" value="1"/>
</dbReference>